<feature type="chain" id="PRO_5016190550" description="Carboxypeptidase" evidence="6">
    <location>
        <begin position="22"/>
        <end position="596"/>
    </location>
</feature>
<dbReference type="GO" id="GO:0006508">
    <property type="term" value="P:proteolysis"/>
    <property type="evidence" value="ECO:0007669"/>
    <property type="project" value="UniProtKB-KW"/>
</dbReference>
<dbReference type="InterPro" id="IPR001563">
    <property type="entry name" value="Peptidase_S10"/>
</dbReference>
<evidence type="ECO:0000256" key="1">
    <source>
        <dbReference type="ARBA" id="ARBA00009431"/>
    </source>
</evidence>
<dbReference type="PANTHER" id="PTHR11802">
    <property type="entry name" value="SERINE PROTEASE FAMILY S10 SERINE CARBOXYPEPTIDASE"/>
    <property type="match status" value="1"/>
</dbReference>
<dbReference type="Gene3D" id="3.40.50.1820">
    <property type="entry name" value="alpha/beta hydrolase"/>
    <property type="match status" value="1"/>
</dbReference>
<name>A0A316YUG3_9BASI</name>
<keyword evidence="3 6" id="KW-0645">Protease</keyword>
<dbReference type="EC" id="3.4.16.-" evidence="6"/>
<dbReference type="AlphaFoldDB" id="A0A316YUG3"/>
<evidence type="ECO:0000256" key="6">
    <source>
        <dbReference type="RuleBase" id="RU361156"/>
    </source>
</evidence>
<dbReference type="EMBL" id="KZ819634">
    <property type="protein sequence ID" value="PWN92742.1"/>
    <property type="molecule type" value="Genomic_DNA"/>
</dbReference>
<protein>
    <recommendedName>
        <fullName evidence="6">Carboxypeptidase</fullName>
        <ecNumber evidence="6">3.4.16.-</ecNumber>
    </recommendedName>
</protein>
<evidence type="ECO:0000256" key="4">
    <source>
        <dbReference type="ARBA" id="ARBA00022801"/>
    </source>
</evidence>
<evidence type="ECO:0000313" key="9">
    <source>
        <dbReference type="Proteomes" id="UP000245768"/>
    </source>
</evidence>
<keyword evidence="2 6" id="KW-0121">Carboxypeptidase</keyword>
<gene>
    <name evidence="8" type="ORF">FA10DRAFT_246644</name>
</gene>
<dbReference type="InParanoid" id="A0A316YUG3"/>
<keyword evidence="4 6" id="KW-0378">Hydrolase</keyword>
<organism evidence="8 9">
    <name type="scientific">Acaromyces ingoldii</name>
    <dbReference type="NCBI Taxonomy" id="215250"/>
    <lineage>
        <taxon>Eukaryota</taxon>
        <taxon>Fungi</taxon>
        <taxon>Dikarya</taxon>
        <taxon>Basidiomycota</taxon>
        <taxon>Ustilaginomycotina</taxon>
        <taxon>Exobasidiomycetes</taxon>
        <taxon>Exobasidiales</taxon>
        <taxon>Cryptobasidiaceae</taxon>
        <taxon>Acaromyces</taxon>
    </lineage>
</organism>
<dbReference type="GeneID" id="37041336"/>
<dbReference type="GO" id="GO:0004185">
    <property type="term" value="F:serine-type carboxypeptidase activity"/>
    <property type="evidence" value="ECO:0007669"/>
    <property type="project" value="UniProtKB-UniRule"/>
</dbReference>
<sequence>MVRVLSAVAPLLVLAARLGLAQFVEPPTDLVTRQGFQDTTVRFKEVPHGICETVEGVKSYSGFVDLSENQHVFFWFFEARNQNPKEAPLTMWINGGPGSSSMIGLFQELGPCGVKDGKVYQNPYAWNNVSNMLFIDEPVTVGLSYTKAVPAYVNSAFSSRTSVLPNNTCPEYAQNQGTCGTYSLPQSNLVPNSTQNAAPFVWKTLQSWMKAFPQYSQKDFHIATESYGGHYGPVFSRYILDQNEKNIEGAKKINLKSLTLNNGWIDPSIHYPAYYNITQNNPFGIEFYNKSTSEELYHAAFGPGNCADRLKACRDLGTDQVCYEADSFCTDYLESPFDIITGRDEYDVRELTPDPFPYGEYVQYLNTAAVQKAIGAYTNFTEASQLVGDAFRVTADDARESGTIEDIRHLLANDVAVTLWAGDADFNCNYLGSQVVSDVVNHRGYASSGYTALQTPDGVKHGEVRQSGLFSFSRIYKAGHEIPFYQPEAALHVFNRSIHNHDIATGHVDLTSASNYKTHGPKESTFKEGNSTVQYSVLPSNSTYDTATGAPVPVPKARSLKEAQELEFIQLRASEKRKANAAAKAAKRAKRRSAGY</sequence>
<keyword evidence="6" id="KW-0732">Signal</keyword>
<dbReference type="RefSeq" id="XP_025379940.1">
    <property type="nucleotide sequence ID" value="XM_025519420.1"/>
</dbReference>
<evidence type="ECO:0000256" key="7">
    <source>
        <dbReference type="SAM" id="MobiDB-lite"/>
    </source>
</evidence>
<evidence type="ECO:0000256" key="5">
    <source>
        <dbReference type="ARBA" id="ARBA00023180"/>
    </source>
</evidence>
<feature type="signal peptide" evidence="6">
    <location>
        <begin position="1"/>
        <end position="21"/>
    </location>
</feature>
<evidence type="ECO:0000256" key="2">
    <source>
        <dbReference type="ARBA" id="ARBA00022645"/>
    </source>
</evidence>
<dbReference type="InterPro" id="IPR018202">
    <property type="entry name" value="Ser_caboxypep_ser_AS"/>
</dbReference>
<dbReference type="SUPFAM" id="SSF53474">
    <property type="entry name" value="alpha/beta-Hydrolases"/>
    <property type="match status" value="1"/>
</dbReference>
<reference evidence="8 9" key="1">
    <citation type="journal article" date="2018" name="Mol. Biol. Evol.">
        <title>Broad Genomic Sampling Reveals a Smut Pathogenic Ancestry of the Fungal Clade Ustilaginomycotina.</title>
        <authorList>
            <person name="Kijpornyongpan T."/>
            <person name="Mondo S.J."/>
            <person name="Barry K."/>
            <person name="Sandor L."/>
            <person name="Lee J."/>
            <person name="Lipzen A."/>
            <person name="Pangilinan J."/>
            <person name="LaButti K."/>
            <person name="Hainaut M."/>
            <person name="Henrissat B."/>
            <person name="Grigoriev I.V."/>
            <person name="Spatafora J.W."/>
            <person name="Aime M.C."/>
        </authorList>
    </citation>
    <scope>NUCLEOTIDE SEQUENCE [LARGE SCALE GENOMIC DNA]</scope>
    <source>
        <strain evidence="8 9">MCA 4198</strain>
    </source>
</reference>
<dbReference type="InterPro" id="IPR029058">
    <property type="entry name" value="AB_hydrolase_fold"/>
</dbReference>
<dbReference type="PRINTS" id="PR00724">
    <property type="entry name" value="CRBOXYPTASEC"/>
</dbReference>
<feature type="region of interest" description="Disordered" evidence="7">
    <location>
        <begin position="577"/>
        <end position="596"/>
    </location>
</feature>
<keyword evidence="9" id="KW-1185">Reference proteome</keyword>
<evidence type="ECO:0000256" key="3">
    <source>
        <dbReference type="ARBA" id="ARBA00022670"/>
    </source>
</evidence>
<dbReference type="PANTHER" id="PTHR11802:SF64">
    <property type="entry name" value="CARBOXYPEPTIDASE"/>
    <property type="match status" value="1"/>
</dbReference>
<feature type="compositionally biased region" description="Basic residues" evidence="7">
    <location>
        <begin position="585"/>
        <end position="596"/>
    </location>
</feature>
<dbReference type="GO" id="GO:0000324">
    <property type="term" value="C:fungal-type vacuole"/>
    <property type="evidence" value="ECO:0007669"/>
    <property type="project" value="TreeGrafter"/>
</dbReference>
<dbReference type="Proteomes" id="UP000245768">
    <property type="component" value="Unassembled WGS sequence"/>
</dbReference>
<evidence type="ECO:0000313" key="8">
    <source>
        <dbReference type="EMBL" id="PWN92742.1"/>
    </source>
</evidence>
<accession>A0A316YUG3</accession>
<proteinExistence type="inferred from homology"/>
<dbReference type="OrthoDB" id="443318at2759"/>
<dbReference type="Pfam" id="PF00450">
    <property type="entry name" value="Peptidase_S10"/>
    <property type="match status" value="1"/>
</dbReference>
<keyword evidence="5" id="KW-0325">Glycoprotein</keyword>
<dbReference type="PROSITE" id="PS00131">
    <property type="entry name" value="CARBOXYPEPT_SER_SER"/>
    <property type="match status" value="1"/>
</dbReference>
<comment type="similarity">
    <text evidence="1 6">Belongs to the peptidase S10 family.</text>
</comment>